<evidence type="ECO:0000256" key="1">
    <source>
        <dbReference type="ARBA" id="ARBA00004123"/>
    </source>
</evidence>
<sequence>MPRNRRTRQCRTQMSHPDDDDDDDDVIFMSPMYSSDSLREIPLKIRCRTDVHKVLVLPVRLIPSPPVRCFPAVFLFPLFQTPSSLVLMGTKRAGKLWNEAFPSMYSDFIPASESISAGLSNASALHQEVPLSSIFSQYLSKLPARAHRKVRFHFDGSKVTGCQTPAQLDLEDGDIIEVWT</sequence>
<dbReference type="Proteomes" id="UP001434883">
    <property type="component" value="Unassembled WGS sequence"/>
</dbReference>
<dbReference type="Gene3D" id="3.10.20.90">
    <property type="entry name" value="Phosphatidylinositol 3-kinase Catalytic Subunit, Chain A, domain 1"/>
    <property type="match status" value="1"/>
</dbReference>
<dbReference type="InterPro" id="IPR022617">
    <property type="entry name" value="Rad60/SUMO-like_dom"/>
</dbReference>
<name>A0ABV0RTD0_9TELE</name>
<comment type="subcellular location">
    <subcellularLocation>
        <location evidence="1">Nucleus</location>
    </subcellularLocation>
</comment>
<dbReference type="PANTHER" id="PTHR47187:SF1">
    <property type="entry name" value="NFATC2-INTERACTING PROTEIN"/>
    <property type="match status" value="1"/>
</dbReference>
<keyword evidence="8" id="KW-1185">Reference proteome</keyword>
<proteinExistence type="predicted"/>
<dbReference type="InterPro" id="IPR052324">
    <property type="entry name" value="NFATC2-Int_DNA_Repair"/>
</dbReference>
<reference evidence="7 8" key="1">
    <citation type="submission" date="2021-06" db="EMBL/GenBank/DDBJ databases">
        <authorList>
            <person name="Palmer J.M."/>
        </authorList>
    </citation>
    <scope>NUCLEOTIDE SEQUENCE [LARGE SCALE GENOMIC DNA]</scope>
    <source>
        <strain evidence="7 8">XC_2019</strain>
        <tissue evidence="7">Muscle</tissue>
    </source>
</reference>
<dbReference type="PANTHER" id="PTHR47187">
    <property type="entry name" value="NFATC2-INTERACTING PROTEIN"/>
    <property type="match status" value="1"/>
</dbReference>
<comment type="caution">
    <text evidence="7">The sequence shown here is derived from an EMBL/GenBank/DDBJ whole genome shotgun (WGS) entry which is preliminary data.</text>
</comment>
<feature type="domain" description="Rad60/SUMO-like" evidence="6">
    <location>
        <begin position="129"/>
        <end position="178"/>
    </location>
</feature>
<protein>
    <recommendedName>
        <fullName evidence="3">NFATC2-interacting protein</fullName>
    </recommendedName>
    <alternativeName>
        <fullName evidence="4">Nuclear factor of activated T-cells, cytoplasmic 2-interacting protein</fullName>
    </alternativeName>
</protein>
<evidence type="ECO:0000313" key="7">
    <source>
        <dbReference type="EMBL" id="MEQ2210592.1"/>
    </source>
</evidence>
<evidence type="ECO:0000256" key="2">
    <source>
        <dbReference type="ARBA" id="ARBA00023242"/>
    </source>
</evidence>
<dbReference type="InterPro" id="IPR029071">
    <property type="entry name" value="Ubiquitin-like_domsf"/>
</dbReference>
<accession>A0ABV0RTD0</accession>
<evidence type="ECO:0000256" key="3">
    <source>
        <dbReference type="ARBA" id="ARBA00039921"/>
    </source>
</evidence>
<evidence type="ECO:0000256" key="5">
    <source>
        <dbReference type="SAM" id="MobiDB-lite"/>
    </source>
</evidence>
<evidence type="ECO:0000313" key="8">
    <source>
        <dbReference type="Proteomes" id="UP001434883"/>
    </source>
</evidence>
<evidence type="ECO:0000256" key="4">
    <source>
        <dbReference type="ARBA" id="ARBA00042764"/>
    </source>
</evidence>
<keyword evidence="2" id="KW-0539">Nucleus</keyword>
<dbReference type="SUPFAM" id="SSF54236">
    <property type="entry name" value="Ubiquitin-like"/>
    <property type="match status" value="1"/>
</dbReference>
<dbReference type="EMBL" id="JAHRIN010053743">
    <property type="protein sequence ID" value="MEQ2210592.1"/>
    <property type="molecule type" value="Genomic_DNA"/>
</dbReference>
<feature type="region of interest" description="Disordered" evidence="5">
    <location>
        <begin position="1"/>
        <end position="23"/>
    </location>
</feature>
<dbReference type="Pfam" id="PF11976">
    <property type="entry name" value="Rad60-SLD"/>
    <property type="match status" value="1"/>
</dbReference>
<organism evidence="7 8">
    <name type="scientific">Xenoophorus captivus</name>
    <dbReference type="NCBI Taxonomy" id="1517983"/>
    <lineage>
        <taxon>Eukaryota</taxon>
        <taxon>Metazoa</taxon>
        <taxon>Chordata</taxon>
        <taxon>Craniata</taxon>
        <taxon>Vertebrata</taxon>
        <taxon>Euteleostomi</taxon>
        <taxon>Actinopterygii</taxon>
        <taxon>Neopterygii</taxon>
        <taxon>Teleostei</taxon>
        <taxon>Neoteleostei</taxon>
        <taxon>Acanthomorphata</taxon>
        <taxon>Ovalentaria</taxon>
        <taxon>Atherinomorphae</taxon>
        <taxon>Cyprinodontiformes</taxon>
        <taxon>Goodeidae</taxon>
        <taxon>Xenoophorus</taxon>
    </lineage>
</organism>
<gene>
    <name evidence="7" type="ORF">XENOCAPTIV_016047</name>
</gene>
<evidence type="ECO:0000259" key="6">
    <source>
        <dbReference type="Pfam" id="PF11976"/>
    </source>
</evidence>